<dbReference type="EMBL" id="AALOGT010000013">
    <property type="protein sequence ID" value="EDB6498724.1"/>
    <property type="molecule type" value="Genomic_DNA"/>
</dbReference>
<evidence type="ECO:0000313" key="62">
    <source>
        <dbReference type="EMBL" id="HAE4620765.1"/>
    </source>
</evidence>
<evidence type="ECO:0000313" key="34">
    <source>
        <dbReference type="EMBL" id="HAB2371741.1"/>
    </source>
</evidence>
<reference evidence="27" key="1">
    <citation type="journal article" date="2018" name="Genome Biol.">
        <title>SKESA: strategic k-mer extension for scrupulous assemblies.</title>
        <authorList>
            <person name="Souvorov A."/>
            <person name="Agarwala R."/>
            <person name="Lipman D.J."/>
        </authorList>
    </citation>
    <scope>NUCLEOTIDE SEQUENCE</scope>
    <source>
        <strain evidence="49">09-3426</strain>
        <strain evidence="61">09-4364</strain>
        <strain evidence="67">10-7240</strain>
        <strain evidence="65">10-7243</strain>
        <strain evidence="63">11-4642</strain>
        <strain evidence="66">11-5588</strain>
        <strain evidence="68">12-3191</strain>
        <strain evidence="69">12-3284</strain>
        <strain evidence="70">12-8479</strain>
        <strain evidence="64">13-0431</strain>
        <strain evidence="72">13-2460</strain>
        <strain evidence="62">13-5657</strain>
        <strain evidence="50">CE06.035</strain>
        <strain evidence="71">Salm201708953</strain>
        <strain evidence="27">Salmonella enterica</strain>
        <strain evidence="53">Sam_3440b185-6731-4f40-abe7-826e6475c527</strain>
        <strain evidence="54">Sam_5f569ebd-755b-4147-8429-4678b9c250cc</strain>
        <strain evidence="52">Sam_8b55db79-2e89-45d5-a9a1-8092f0a17964</strain>
        <strain evidence="51">Sam_997f2e98-28ae-496a-bdd7-14b549d092b4</strain>
    </source>
</reference>
<dbReference type="Proteomes" id="UP000245147">
    <property type="component" value="Unassembled WGS sequence"/>
</dbReference>
<evidence type="ECO:0000313" key="57">
    <source>
        <dbReference type="EMBL" id="HAE1324085.1"/>
    </source>
</evidence>
<evidence type="ECO:0000313" key="13">
    <source>
        <dbReference type="EMBL" id="ECA7464301.1"/>
    </source>
</evidence>
<dbReference type="EMBL" id="AAFIKO010000032">
    <property type="protein sequence ID" value="EBG3095418.1"/>
    <property type="molecule type" value="Genomic_DNA"/>
</dbReference>
<dbReference type="EMBL" id="DAAFUE010000012">
    <property type="protein sequence ID" value="HAB1572288.1"/>
    <property type="molecule type" value="Genomic_DNA"/>
</dbReference>
<dbReference type="EMBL" id="DAATZW010000069">
    <property type="protein sequence ID" value="HAF0792829.1"/>
    <property type="molecule type" value="Genomic_DNA"/>
</dbReference>
<accession>A0A2T9HU20</accession>
<evidence type="ECO:0000313" key="27">
    <source>
        <dbReference type="EMBL" id="HAB1022723.1"/>
    </source>
</evidence>
<evidence type="ECO:0000313" key="68">
    <source>
        <dbReference type="EMBL" id="HAF0562513.1"/>
    </source>
</evidence>
<dbReference type="EMBL" id="DAAGBW010000012">
    <property type="protein sequence ID" value="HAB2426308.1"/>
    <property type="molecule type" value="Genomic_DNA"/>
</dbReference>
<evidence type="ECO:0000313" key="60">
    <source>
        <dbReference type="EMBL" id="HAE1641925.1"/>
    </source>
</evidence>
<dbReference type="EMBL" id="AAMIBF010000013">
    <property type="protein sequence ID" value="EDH5702761.1"/>
    <property type="molecule type" value="Genomic_DNA"/>
</dbReference>
<evidence type="ECO:0000313" key="19">
    <source>
        <dbReference type="EMBL" id="EDB6498724.1"/>
    </source>
</evidence>
<dbReference type="EMBL" id="DAAWBV010000043">
    <property type="protein sequence ID" value="HAF7241442.1"/>
    <property type="molecule type" value="Genomic_DNA"/>
</dbReference>
<dbReference type="EMBL" id="DAAQOM010000019">
    <property type="protein sequence ID" value="HAE0207976.1"/>
    <property type="molecule type" value="Genomic_DNA"/>
</dbReference>
<dbReference type="Proteomes" id="UP000839928">
    <property type="component" value="Unassembled WGS sequence"/>
</dbReference>
<dbReference type="EMBL" id="DAAFWQ010000085">
    <property type="protein sequence ID" value="HAB1826898.1"/>
    <property type="molecule type" value="Genomic_DNA"/>
</dbReference>
<dbReference type="EMBL" id="AAMJGE010000015">
    <property type="protein sequence ID" value="EDH9231073.1"/>
    <property type="molecule type" value="Genomic_DNA"/>
</dbReference>
<evidence type="ECO:0000313" key="36">
    <source>
        <dbReference type="EMBL" id="HAB3683397.1"/>
    </source>
</evidence>
<evidence type="ECO:0000313" key="71">
    <source>
        <dbReference type="EMBL" id="HAF7241442.1"/>
    </source>
</evidence>
<proteinExistence type="predicted"/>
<reference evidence="21" key="4">
    <citation type="submission" date="2018-07" db="EMBL/GenBank/DDBJ databases">
        <authorList>
            <consortium name="PulseNet: The National Subtyping Network for Foodborne Disease Surveillance"/>
            <person name="Tarr C.L."/>
            <person name="Trees E."/>
            <person name="Katz L.S."/>
            <person name="Carleton-Romer H.A."/>
            <person name="Stroika S."/>
            <person name="Kucerova Z."/>
            <person name="Roache K.F."/>
            <person name="Sabol A.L."/>
            <person name="Besser J."/>
            <person name="Gerner-Smidt P."/>
        </authorList>
    </citation>
    <scope>NUCLEOTIDE SEQUENCE</scope>
    <source>
        <strain evidence="21">PNUSAS011306</strain>
        <strain evidence="22">PNUSAS011364</strain>
        <strain evidence="25">PNUSAS013764</strain>
    </source>
</reference>
<evidence type="ECO:0000313" key="1">
    <source>
        <dbReference type="EMBL" id="EBF7615200.1"/>
    </source>
</evidence>
<evidence type="ECO:0000313" key="20">
    <source>
        <dbReference type="EMBL" id="EDC9467829.1"/>
    </source>
</evidence>
<evidence type="ECO:0000313" key="56">
    <source>
        <dbReference type="EMBL" id="HAE1238524.1"/>
    </source>
</evidence>
<reference evidence="13" key="6">
    <citation type="submission" date="2019-01" db="EMBL/GenBank/DDBJ databases">
        <authorList>
            <consortium name="GenomeTrakr network: Whole genome sequencing for foodborne pathogen traceback"/>
        </authorList>
    </citation>
    <scope>NUCLEOTIDE SEQUENCE</scope>
    <source>
        <strain evidence="20">ADRDL-16-8871</strain>
        <strain evidence="19">FDA00004800</strain>
        <strain evidence="13">FSIS21923161</strain>
    </source>
</reference>
<evidence type="ECO:0000313" key="22">
    <source>
        <dbReference type="EMBL" id="EDG5798560.1"/>
    </source>
</evidence>
<dbReference type="EMBL" id="DAAWFY010000012">
    <property type="protein sequence ID" value="HAF7734104.1"/>
    <property type="molecule type" value="Genomic_DNA"/>
</dbReference>
<dbReference type="EMBL" id="AAGQKS010000041">
    <property type="protein sequence ID" value="EBQ8903183.1"/>
    <property type="molecule type" value="Genomic_DNA"/>
</dbReference>
<reference evidence="27" key="7">
    <citation type="submission" date="2019-10" db="EMBL/GenBank/DDBJ databases">
        <authorList>
            <consortium name="NCBI Pathogen Detection Project"/>
        </authorList>
    </citation>
    <scope>NUCLEOTIDE SEQUENCE</scope>
    <source>
        <strain evidence="49">09-3426</strain>
        <strain evidence="61">09-4364</strain>
        <strain evidence="67">10-7240</strain>
        <strain evidence="65">10-7243</strain>
        <strain evidence="63">11-4642</strain>
        <strain evidence="66">11-5588</strain>
        <strain evidence="68">12-3191</strain>
        <strain evidence="69">12-3284</strain>
        <strain evidence="70">12-8479</strain>
        <strain evidence="64">13-0431</strain>
        <strain evidence="72">13-2460</strain>
        <strain evidence="62">13-5657</strain>
        <strain evidence="50">CE06.035</strain>
        <strain evidence="71">Salm201708953</strain>
        <strain evidence="27">Salmonella enterica</strain>
        <strain evidence="53">Sam_3440b185-6731-4f40-abe7-826e6475c527</strain>
        <strain evidence="54">Sam_5f569ebd-755b-4147-8429-4678b9c250cc</strain>
        <strain evidence="52">Sam_8b55db79-2e89-45d5-a9a1-8092f0a17964</strain>
        <strain evidence="51">Sam_997f2e98-28ae-496a-bdd7-14b549d092b4</strain>
    </source>
</reference>
<evidence type="ECO:0000313" key="8">
    <source>
        <dbReference type="EMBL" id="EBU7986937.1"/>
    </source>
</evidence>
<dbReference type="EMBL" id="AAFGSL010000015">
    <property type="protein sequence ID" value="EBF7615200.1"/>
    <property type="molecule type" value="Genomic_DNA"/>
</dbReference>
<evidence type="ECO:0000313" key="24">
    <source>
        <dbReference type="EMBL" id="EDH6340803.1"/>
    </source>
</evidence>
<dbReference type="EMBL" id="DAAQXF010000100">
    <property type="protein sequence ID" value="HAE1238524.1"/>
    <property type="molecule type" value="Genomic_DNA"/>
</dbReference>
<evidence type="ECO:0000313" key="54">
    <source>
        <dbReference type="EMBL" id="HAE0450806.1"/>
    </source>
</evidence>
<evidence type="ECO:0000313" key="40">
    <source>
        <dbReference type="EMBL" id="HAB4591448.1"/>
    </source>
</evidence>
<dbReference type="EMBL" id="DAASXW010000026">
    <property type="protein sequence ID" value="HAE7506129.1"/>
    <property type="molecule type" value="Genomic_DNA"/>
</dbReference>
<gene>
    <name evidence="17" type="ORF">A3Z75_23305</name>
    <name evidence="19" type="ORF">AL996_18680</name>
    <name evidence="22" type="ORF">B7643_17925</name>
    <name evidence="21" type="ORF">B7S77_22515</name>
    <name evidence="18" type="ORF">BEI99_18920</name>
    <name evidence="20" type="ORF">BH418_14065</name>
    <name evidence="73" type="ORF">C4792_23355</name>
    <name evidence="23" type="ORF">CB179_15060</name>
    <name evidence="24" type="ORF">CB381_12860</name>
    <name evidence="25" type="ORF">CBN47_19010</name>
    <name evidence="26" type="ORF">CC399_16735</name>
    <name evidence="11" type="ORF">D5800_21580</name>
    <name evidence="1" type="ORF">DEM85_14850</name>
    <name evidence="3" type="ORF">DKS77_20780</name>
    <name evidence="8" type="ORF">DLB38_19595</name>
    <name evidence="5" type="ORF">DN360_17360</name>
    <name evidence="4" type="ORF">DNV88_23550</name>
    <name evidence="6" type="ORF">DTG92_12940</name>
    <name evidence="7" type="ORF">DTV28_21515</name>
    <name evidence="10" type="ORF">DU232_21760</name>
    <name evidence="9" type="ORF">DUR08_12395</name>
    <name evidence="16" type="ORF">E0T08_19635</name>
    <name evidence="12" type="ORF">EEQ47_20445</name>
    <name evidence="13" type="ORF">EPK73_18685</name>
    <name evidence="14" type="ORF">EVU59_21185</name>
    <name evidence="15" type="ORF">EZX27_21260</name>
    <name evidence="2" type="ORF">FIR09_19965</name>
    <name evidence="49" type="ORF">G0D82_21185</name>
    <name evidence="50" type="ORF">G1157_20875</name>
    <name evidence="53" type="ORF">G2167_22435</name>
    <name evidence="51" type="ORF">G2187_21035</name>
    <name evidence="54" type="ORF">G2192_19620</name>
    <name evidence="52" type="ORF">G2213_24105</name>
    <name evidence="55" type="ORF">G2913_18930</name>
    <name evidence="56" type="ORF">G2953_16340</name>
    <name evidence="59" type="ORF">G2960_21345</name>
    <name evidence="57" type="ORF">G2966_20605</name>
    <name evidence="60" type="ORF">G2970_20305</name>
    <name evidence="58" type="ORF">G2990_19895</name>
    <name evidence="61" type="ORF">G3980_003920</name>
    <name evidence="62" type="ORF">G4D20_004546</name>
    <name evidence="63" type="ORF">G4I51_003365</name>
    <name evidence="64" type="ORF">G4K93_004009</name>
    <name evidence="65" type="ORF">G4P07_004530</name>
    <name evidence="66" type="ORF">G4P20_004454</name>
    <name evidence="67" type="ORF">G4Y13_004340</name>
    <name evidence="72" type="ORF">G9336_003623</name>
    <name evidence="69" type="ORF">G9C35_004175</name>
    <name evidence="68" type="ORF">G9C70_004292</name>
    <name evidence="70" type="ORF">G9G25_004472</name>
    <name evidence="71" type="ORF">G9X09_004043</name>
    <name evidence="42" type="ORF">GB020_19460</name>
    <name evidence="43" type="ORF">GB178_21250</name>
    <name evidence="35" type="ORF">GB182_20170</name>
    <name evidence="44" type="ORF">GB193_18610</name>
    <name evidence="47" type="ORF">GB352_18940</name>
    <name evidence="34" type="ORF">GB356_20165</name>
    <name evidence="31" type="ORF">GB388_20135</name>
    <name evidence="48" type="ORF">GB394_19765</name>
    <name evidence="29" type="ORF">GB423_18905</name>
    <name evidence="39" type="ORF">GB430_19240</name>
    <name evidence="37" type="ORF">GB441_19065</name>
    <name evidence="38" type="ORF">GB481_20835</name>
    <name evidence="33" type="ORF">GB613_20280</name>
    <name evidence="45" type="ORF">GBR77_20045</name>
    <name evidence="46" type="ORF">GBS17_19725</name>
    <name evidence="36" type="ORF">GBV99_17455</name>
    <name evidence="28" type="ORF">GBX08_20200</name>
    <name evidence="27" type="ORF">GBX75_20310</name>
    <name evidence="30" type="ORF">GBY12_19440</name>
    <name evidence="32" type="ORF">GBY78_19555</name>
    <name evidence="40" type="ORF">GBZ43_17725</name>
    <name evidence="41" type="ORF">GBZ56_20480</name>
</gene>
<dbReference type="EMBL" id="DAAQNS010000019">
    <property type="protein sequence ID" value="HAE0115056.1"/>
    <property type="molecule type" value="Genomic_DNA"/>
</dbReference>
<evidence type="ECO:0000313" key="9">
    <source>
        <dbReference type="EMBL" id="EBY0575771.1"/>
    </source>
</evidence>
<evidence type="ECO:0000313" key="3">
    <source>
        <dbReference type="EMBL" id="EBQ8903183.1"/>
    </source>
</evidence>
<dbReference type="EMBL" id="DAAFWC010000013">
    <property type="protein sequence ID" value="HAB1710146.1"/>
    <property type="molecule type" value="Genomic_DNA"/>
</dbReference>
<evidence type="ECO:0000313" key="55">
    <source>
        <dbReference type="EMBL" id="HAE1220192.1"/>
    </source>
</evidence>
<dbReference type="EMBL" id="DAASRO010000013">
    <property type="protein sequence ID" value="HAE6730135.1"/>
    <property type="molecule type" value="Genomic_DNA"/>
</dbReference>
<dbReference type="EMBL" id="DAARAJ010000020">
    <property type="protein sequence ID" value="HAE1641925.1"/>
    <property type="molecule type" value="Genomic_DNA"/>
</dbReference>
<evidence type="ECO:0000313" key="33">
    <source>
        <dbReference type="EMBL" id="HAB2060973.1"/>
    </source>
</evidence>
<evidence type="ECO:0000313" key="10">
    <source>
        <dbReference type="EMBL" id="EBY1991606.1"/>
    </source>
</evidence>
<dbReference type="EMBL" id="DAAFXG010000013">
    <property type="protein sequence ID" value="HAB1884467.1"/>
    <property type="molecule type" value="Genomic_DNA"/>
</dbReference>
<evidence type="ECO:0000313" key="11">
    <source>
        <dbReference type="EMBL" id="EBY6739199.1"/>
    </source>
</evidence>
<comment type="caution">
    <text evidence="73">The sequence shown here is derived from an EMBL/GenBank/DDBJ whole genome shotgun (WGS) entry which is preliminary data.</text>
</comment>
<dbReference type="EMBL" id="AAHDEP010000039">
    <property type="protein sequence ID" value="EBU7986937.1"/>
    <property type="molecule type" value="Genomic_DNA"/>
</dbReference>
<dbReference type="EMBL" id="DAAGOV010000012">
    <property type="protein sequence ID" value="HAB3947891.1"/>
    <property type="molecule type" value="Genomic_DNA"/>
</dbReference>
<dbReference type="EMBL" id="DAAQWY010000013">
    <property type="protein sequence ID" value="HAE1220192.1"/>
    <property type="molecule type" value="Genomic_DNA"/>
</dbReference>
<dbReference type="EMBL" id="DAAQQN010000012">
    <property type="protein sequence ID" value="HAE0450806.1"/>
    <property type="molecule type" value="Genomic_DNA"/>
</dbReference>
<evidence type="ECO:0000313" key="2">
    <source>
        <dbReference type="EMBL" id="EBG3095418.1"/>
    </source>
</evidence>
<evidence type="ECO:0000313" key="49">
    <source>
        <dbReference type="EMBL" id="HAC6812406.1"/>
    </source>
</evidence>
<evidence type="ECO:0000313" key="66">
    <source>
        <dbReference type="EMBL" id="HAE7560210.1"/>
    </source>
</evidence>
<evidence type="ECO:0000313" key="46">
    <source>
        <dbReference type="EMBL" id="HAB5771168.1"/>
    </source>
</evidence>
<evidence type="ECO:0000313" key="6">
    <source>
        <dbReference type="EMBL" id="EBR9964439.1"/>
    </source>
</evidence>
<dbReference type="EMBL" id="AAKNHU010000049">
    <property type="protein sequence ID" value="ECT6086401.1"/>
    <property type="molecule type" value="Genomic_DNA"/>
</dbReference>
<evidence type="ECO:0000313" key="17">
    <source>
        <dbReference type="EMBL" id="ECT6086401.1"/>
    </source>
</evidence>
<dbReference type="EMBL" id="DAAPXI010000012">
    <property type="protein sequence ID" value="HAD8176777.1"/>
    <property type="molecule type" value="Genomic_DNA"/>
</dbReference>
<evidence type="ECO:0000313" key="51">
    <source>
        <dbReference type="EMBL" id="HAD9848244.1"/>
    </source>
</evidence>
<dbReference type="EMBL" id="DAARRM010000078">
    <property type="protein sequence ID" value="HAE3639283.1"/>
    <property type="molecule type" value="Genomic_DNA"/>
</dbReference>
<dbReference type="EMBL" id="AAMIHC010000011">
    <property type="protein sequence ID" value="EDH6340803.1"/>
    <property type="molecule type" value="Genomic_DNA"/>
</dbReference>
<evidence type="ECO:0000313" key="65">
    <source>
        <dbReference type="EMBL" id="HAE7506129.1"/>
    </source>
</evidence>
<name>A0A2T9HU20_SALET</name>
<evidence type="ECO:0000313" key="45">
    <source>
        <dbReference type="EMBL" id="HAB5525954.1"/>
    </source>
</evidence>
<evidence type="ECO:0000313" key="32">
    <source>
        <dbReference type="EMBL" id="HAB1884467.1"/>
    </source>
</evidence>
<dbReference type="EMBL" id="DAARZX010000021">
    <property type="protein sequence ID" value="HAE4620765.1"/>
    <property type="molecule type" value="Genomic_DNA"/>
</dbReference>
<dbReference type="EMBL" id="AAHRZG010000029">
    <property type="protein sequence ID" value="EBZ7019577.1"/>
    <property type="molecule type" value="Genomic_DNA"/>
</dbReference>
<dbReference type="EMBL" id="DAAHHO010000012">
    <property type="protein sequence ID" value="HAB6238412.1"/>
    <property type="molecule type" value="Genomic_DNA"/>
</dbReference>
<evidence type="ECO:0000313" key="26">
    <source>
        <dbReference type="EMBL" id="EDH9231073.1"/>
    </source>
</evidence>
<dbReference type="EMBL" id="DAAGNE010000084">
    <property type="protein sequence ID" value="HAB3745780.1"/>
    <property type="molecule type" value="Genomic_DNA"/>
</dbReference>
<evidence type="ECO:0000313" key="39">
    <source>
        <dbReference type="EMBL" id="HAB4368128.1"/>
    </source>
</evidence>
<dbReference type="EMBL" id="DAAFYT010000072">
    <property type="protein sequence ID" value="HAB2060973.1"/>
    <property type="molecule type" value="Genomic_DNA"/>
</dbReference>
<dbReference type="EMBL" id="DAAGSJ010000038">
    <property type="protein sequence ID" value="HAB4368128.1"/>
    <property type="molecule type" value="Genomic_DNA"/>
</dbReference>
<dbReference type="EMBL" id="AAMEQR010000013">
    <property type="protein sequence ID" value="EDG5798560.1"/>
    <property type="molecule type" value="Genomic_DNA"/>
</dbReference>
<evidence type="ECO:0000313" key="5">
    <source>
        <dbReference type="EMBL" id="EBR8142941.1"/>
    </source>
</evidence>
<evidence type="ECO:0000313" key="59">
    <source>
        <dbReference type="EMBL" id="HAE1606242.1"/>
    </source>
</evidence>
<evidence type="ECO:0000313" key="30">
    <source>
        <dbReference type="EMBL" id="HAB1804422.1"/>
    </source>
</evidence>
<evidence type="ECO:0000313" key="18">
    <source>
        <dbReference type="EMBL" id="ECU7933866.1"/>
    </source>
</evidence>
<evidence type="ECO:0000313" key="25">
    <source>
        <dbReference type="EMBL" id="EDH7247089.1"/>
    </source>
</evidence>
<evidence type="ECO:0000313" key="53">
    <source>
        <dbReference type="EMBL" id="HAE0207976.1"/>
    </source>
</evidence>
<dbReference type="EMBL" id="DAAQYH010000035">
    <property type="protein sequence ID" value="HAE1372948.1"/>
    <property type="molecule type" value="Genomic_DNA"/>
</dbReference>
<evidence type="ECO:0000313" key="72">
    <source>
        <dbReference type="EMBL" id="HAF7734104.1"/>
    </source>
</evidence>
<evidence type="ECO:0000313" key="38">
    <source>
        <dbReference type="EMBL" id="HAB3947891.1"/>
    </source>
</evidence>
<dbReference type="EMBL" id="DAATOG010000028">
    <property type="protein sequence ID" value="HAE9394768.1"/>
    <property type="molecule type" value="Genomic_DNA"/>
</dbReference>
<evidence type="ECO:0000313" key="58">
    <source>
        <dbReference type="EMBL" id="HAE1372948.1"/>
    </source>
</evidence>
<evidence type="ECO:0000313" key="35">
    <source>
        <dbReference type="EMBL" id="HAB2426308.1"/>
    </source>
</evidence>
<dbReference type="EMBL" id="AAGQWK010000033">
    <property type="protein sequence ID" value="EBR0144494.1"/>
    <property type="molecule type" value="Genomic_DNA"/>
</dbReference>
<evidence type="ECO:0000313" key="4">
    <source>
        <dbReference type="EMBL" id="EBR0144494.1"/>
    </source>
</evidence>
<dbReference type="EMBL" id="DAAGZR010000073">
    <property type="protein sequence ID" value="HAB5213113.1"/>
    <property type="molecule type" value="Genomic_DNA"/>
</dbReference>
<dbReference type="EMBL" id="AAHYFF010000032">
    <property type="protein sequence ID" value="ECB6381639.1"/>
    <property type="molecule type" value="Genomic_DNA"/>
</dbReference>
<evidence type="ECO:0000313" key="43">
    <source>
        <dbReference type="EMBL" id="HAB5213113.1"/>
    </source>
</evidence>
<dbReference type="EMBL" id="DAAGXT010000014">
    <property type="protein sequence ID" value="HAB5023018.1"/>
    <property type="molecule type" value="Genomic_DNA"/>
</dbReference>
<evidence type="ECO:0000313" key="41">
    <source>
        <dbReference type="EMBL" id="HAB4789430.1"/>
    </source>
</evidence>
<reference evidence="4" key="3">
    <citation type="submission" date="2018-06" db="EMBL/GenBank/DDBJ databases">
        <authorList>
            <person name="Ashton P.M."/>
            <person name="Dallman T."/>
            <person name="Nair S."/>
            <person name="De Pinna E."/>
            <person name="Peters T."/>
            <person name="Grant K."/>
        </authorList>
    </citation>
    <scope>NUCLEOTIDE SEQUENCE</scope>
    <source>
        <strain evidence="9">152447</strain>
        <strain evidence="11">178634</strain>
        <strain evidence="6">178666</strain>
        <strain evidence="3">208936</strain>
        <strain evidence="1">240168</strain>
        <strain evidence="8">250819</strain>
        <strain evidence="23">344039</strain>
        <strain evidence="26">352129</strain>
        <strain evidence="16">365830</strain>
        <strain evidence="24">369915</strain>
        <strain evidence="7">423873</strain>
        <strain evidence="4">428140</strain>
        <strain evidence="10">488730</strain>
        <strain evidence="5">535271</strain>
        <strain evidence="14">676364</strain>
        <strain evidence="15">689000</strain>
        <strain evidence="2">741041</strain>
    </source>
</reference>
<dbReference type="EMBL" id="AAGTMP010000015">
    <property type="protein sequence ID" value="EBR8142941.1"/>
    <property type="molecule type" value="Genomic_DNA"/>
</dbReference>
<sequence length="96" mass="10807">MFDPSATIENLHGIVSHVDIVAKKVVLRMSSERTVTFTIDENTLYIGEYGGDFDMEDLVSFKGKEAWVWYKNCDIKNKNEPIVLINFLLGGGVHGE</sequence>
<evidence type="ECO:0000313" key="28">
    <source>
        <dbReference type="EMBL" id="HAB1572288.1"/>
    </source>
</evidence>
<dbReference type="EMBL" id="DAAMIM010000025">
    <property type="protein sequence ID" value="HAC6812406.1"/>
    <property type="molecule type" value="Genomic_DNA"/>
</dbReference>
<reference evidence="17" key="5">
    <citation type="submission" date="2018-07" db="EMBL/GenBank/DDBJ databases">
        <authorList>
            <consortium name="NARMS: The National Antimicrobial Resistance Monitoring System"/>
        </authorList>
    </citation>
    <scope>NUCLEOTIDE SEQUENCE</scope>
    <source>
        <strain evidence="17">CVM N57313F</strain>
        <strain evidence="12">FSIS11815297</strain>
        <strain evidence="18">FSIS1607168</strain>
    </source>
</reference>
<dbReference type="EMBL" id="DAAHFX010000013">
    <property type="protein sequence ID" value="HAB5941514.1"/>
    <property type="molecule type" value="Genomic_DNA"/>
</dbReference>
<dbReference type="EMBL" id="AAGUFA010000030">
    <property type="protein sequence ID" value="EBS0219028.1"/>
    <property type="molecule type" value="Genomic_DNA"/>
</dbReference>
<dbReference type="EMBL" id="DAAHCK010000013">
    <property type="protein sequence ID" value="HAB5525954.1"/>
    <property type="molecule type" value="Genomic_DNA"/>
</dbReference>
<reference evidence="73 74" key="2">
    <citation type="submission" date="2018-04" db="EMBL/GenBank/DDBJ databases">
        <title>Serotype diversity and antimicrobial resistance among Salmonella enterica isolated from patients at an equine referral hospital.</title>
        <authorList>
            <person name="Leon I.M."/>
            <person name="Lawhon S.D."/>
            <person name="Norman K.N."/>
            <person name="Threadgill D.S."/>
            <person name="Ohta N."/>
            <person name="Vinasco J."/>
            <person name="Scott H.M."/>
        </authorList>
    </citation>
    <scope>NUCLEOTIDE SEQUENCE [LARGE SCALE GENOMIC DNA]</scope>
    <source>
        <strain evidence="73 74">167</strain>
    </source>
</reference>
<dbReference type="EMBL" id="DAAFWP010000013">
    <property type="protein sequence ID" value="HAB1804422.1"/>
    <property type="molecule type" value="Genomic_DNA"/>
</dbReference>
<evidence type="ECO:0000313" key="37">
    <source>
        <dbReference type="EMBL" id="HAB3745780.1"/>
    </source>
</evidence>
<evidence type="ECO:0000313" key="14">
    <source>
        <dbReference type="EMBL" id="ECB2571165.1"/>
    </source>
</evidence>
<dbReference type="EMBL" id="DAAUAP010000070">
    <property type="protein sequence ID" value="HAF0892513.1"/>
    <property type="molecule type" value="Genomic_DNA"/>
</dbReference>
<dbReference type="EMBL" id="DAATXT010000060">
    <property type="protein sequence ID" value="HAF0562513.1"/>
    <property type="molecule type" value="Genomic_DNA"/>
</dbReference>
<evidence type="ECO:0000313" key="15">
    <source>
        <dbReference type="EMBL" id="ECB6028644.1"/>
    </source>
</evidence>
<dbReference type="EMBL" id="DAAGVZ010000121">
    <property type="protein sequence ID" value="HAB4789430.1"/>
    <property type="molecule type" value="Genomic_DNA"/>
</dbReference>
<dbReference type="EMBL" id="AAHVIS010000032">
    <property type="protein sequence ID" value="ECA7464301.1"/>
    <property type="molecule type" value="Genomic_DNA"/>
</dbReference>
<evidence type="ECO:0000313" key="48">
    <source>
        <dbReference type="EMBL" id="HAB6238412.1"/>
    </source>
</evidence>
<dbReference type="EMBL" id="DAASYN010000025">
    <property type="protein sequence ID" value="HAE7560210.1"/>
    <property type="molecule type" value="Genomic_DNA"/>
</dbReference>
<evidence type="ECO:0000313" key="50">
    <source>
        <dbReference type="EMBL" id="HAD8176777.1"/>
    </source>
</evidence>
<protein>
    <submittedName>
        <fullName evidence="73">Uncharacterized protein</fullName>
    </submittedName>
</protein>
<dbReference type="EMBL" id="AAHYCG010000030">
    <property type="protein sequence ID" value="ECB6028644.1"/>
    <property type="molecule type" value="Genomic_DNA"/>
</dbReference>
<evidence type="ECO:0000313" key="73">
    <source>
        <dbReference type="EMBL" id="PVL87673.1"/>
    </source>
</evidence>
<dbReference type="EMBL" id="DAAHEN010000014">
    <property type="protein sequence ID" value="HAB5771168.1"/>
    <property type="molecule type" value="Genomic_DNA"/>
</dbReference>
<dbReference type="EMBL" id="DAAGBK010000012">
    <property type="protein sequence ID" value="HAB2371741.1"/>
    <property type="molecule type" value="Genomic_DNA"/>
</dbReference>
<evidence type="ECO:0000313" key="70">
    <source>
        <dbReference type="EMBL" id="HAF0892513.1"/>
    </source>
</evidence>
<dbReference type="EMBL" id="DAAQXW010000030">
    <property type="protein sequence ID" value="HAE1324085.1"/>
    <property type="molecule type" value="Genomic_DNA"/>
</dbReference>
<evidence type="ECO:0000313" key="69">
    <source>
        <dbReference type="EMBL" id="HAF0792829.1"/>
    </source>
</evidence>
<dbReference type="EMBL" id="AAHMZR010000013">
    <property type="protein sequence ID" value="EBY0575771.1"/>
    <property type="molecule type" value="Genomic_DNA"/>
</dbReference>
<evidence type="ECO:0000313" key="52">
    <source>
        <dbReference type="EMBL" id="HAE0115056.1"/>
    </source>
</evidence>
<evidence type="ECO:0000313" key="21">
    <source>
        <dbReference type="EMBL" id="EDG5623279.1"/>
    </source>
</evidence>
<evidence type="ECO:0000313" key="23">
    <source>
        <dbReference type="EMBL" id="EDH5702761.1"/>
    </source>
</evidence>
<evidence type="ECO:0000313" key="44">
    <source>
        <dbReference type="EMBL" id="HAB5385165.1"/>
    </source>
</evidence>
<evidence type="ECO:0000313" key="29">
    <source>
        <dbReference type="EMBL" id="HAB1710146.1"/>
    </source>
</evidence>
<dbReference type="EMBL" id="AAGUBV010000013">
    <property type="protein sequence ID" value="EBR9964439.1"/>
    <property type="molecule type" value="Genomic_DNA"/>
</dbReference>
<evidence type="ECO:0000313" key="42">
    <source>
        <dbReference type="EMBL" id="HAB5023018.1"/>
    </source>
</evidence>
<dbReference type="EMBL" id="AAKRAK010000013">
    <property type="protein sequence ID" value="ECU7933866.1"/>
    <property type="molecule type" value="Genomic_DNA"/>
</dbReference>
<evidence type="ECO:0000313" key="7">
    <source>
        <dbReference type="EMBL" id="EBS0219028.1"/>
    </source>
</evidence>
<dbReference type="EMBL" id="DAARAH010000050">
    <property type="protein sequence ID" value="HAE1606242.1"/>
    <property type="molecule type" value="Genomic_DNA"/>
</dbReference>
<dbReference type="EMBL" id="DAAHBC010000084">
    <property type="protein sequence ID" value="HAB5385165.1"/>
    <property type="molecule type" value="Genomic_DNA"/>
</dbReference>
<dbReference type="EMBL" id="DAAQLP010000013">
    <property type="protein sequence ID" value="HAD9848244.1"/>
    <property type="molecule type" value="Genomic_DNA"/>
</dbReference>
<dbReference type="AlphaFoldDB" id="A0A2T9HU20"/>
<dbReference type="EMBL" id="DAASLH010000081">
    <property type="protein sequence ID" value="HAE5974824.1"/>
    <property type="molecule type" value="Genomic_DNA"/>
</dbReference>
<dbReference type="EMBL" id="QDOG01000021">
    <property type="protein sequence ID" value="PVL87673.1"/>
    <property type="molecule type" value="Genomic_DNA"/>
</dbReference>
<evidence type="ECO:0000313" key="31">
    <source>
        <dbReference type="EMBL" id="HAB1826898.1"/>
    </source>
</evidence>
<evidence type="ECO:0000313" key="64">
    <source>
        <dbReference type="EMBL" id="HAE6730135.1"/>
    </source>
</evidence>
<evidence type="ECO:0000313" key="63">
    <source>
        <dbReference type="EMBL" id="HAE5974824.1"/>
    </source>
</evidence>
<dbReference type="EMBL" id="AAHNKL010000030">
    <property type="protein sequence ID" value="EBY1991606.1"/>
    <property type="molecule type" value="Genomic_DNA"/>
</dbReference>
<dbReference type="EMBL" id="AAMEPF010000018">
    <property type="protein sequence ID" value="EDG5623279.1"/>
    <property type="molecule type" value="Genomic_DNA"/>
</dbReference>
<dbReference type="EMBL" id="AAMIOU010000044">
    <property type="protein sequence ID" value="EDH7247089.1"/>
    <property type="molecule type" value="Genomic_DNA"/>
</dbReference>
<dbReference type="EMBL" id="DAAGUG010000082">
    <property type="protein sequence ID" value="HAB4591448.1"/>
    <property type="molecule type" value="Genomic_DNA"/>
</dbReference>
<evidence type="ECO:0000313" key="16">
    <source>
        <dbReference type="EMBL" id="ECB6381639.1"/>
    </source>
</evidence>
<dbReference type="EMBL" id="DAAFPI010000027">
    <property type="protein sequence ID" value="HAB1022723.1"/>
    <property type="molecule type" value="Genomic_DNA"/>
</dbReference>
<dbReference type="EMBL" id="DAAGMN010000084">
    <property type="protein sequence ID" value="HAB3683397.1"/>
    <property type="molecule type" value="Genomic_DNA"/>
</dbReference>
<dbReference type="EMBL" id="AAHORV010000029">
    <property type="protein sequence ID" value="EBY6739199.1"/>
    <property type="molecule type" value="Genomic_DNA"/>
</dbReference>
<dbReference type="EMBL" id="AAHWZL010000028">
    <property type="protein sequence ID" value="ECB2571165.1"/>
    <property type="molecule type" value="Genomic_DNA"/>
</dbReference>
<evidence type="ECO:0000313" key="12">
    <source>
        <dbReference type="EMBL" id="EBZ7019577.1"/>
    </source>
</evidence>
<dbReference type="OMA" id="EAWVWYK"/>
<organism evidence="73 74">
    <name type="scientific">Salmonella enterica subsp. enterica serovar Agona</name>
    <dbReference type="NCBI Taxonomy" id="58095"/>
    <lineage>
        <taxon>Bacteria</taxon>
        <taxon>Pseudomonadati</taxon>
        <taxon>Pseudomonadota</taxon>
        <taxon>Gammaproteobacteria</taxon>
        <taxon>Enterobacterales</taxon>
        <taxon>Enterobacteriaceae</taxon>
        <taxon>Salmonella</taxon>
    </lineage>
</organism>
<evidence type="ECO:0000313" key="47">
    <source>
        <dbReference type="EMBL" id="HAB5941514.1"/>
    </source>
</evidence>
<dbReference type="EMBL" id="AALSOQ010000014">
    <property type="protein sequence ID" value="EDC9467829.1"/>
    <property type="molecule type" value="Genomic_DNA"/>
</dbReference>
<evidence type="ECO:0000313" key="61">
    <source>
        <dbReference type="EMBL" id="HAE3639283.1"/>
    </source>
</evidence>
<evidence type="ECO:0000313" key="67">
    <source>
        <dbReference type="EMBL" id="HAE9394768.1"/>
    </source>
</evidence>
<evidence type="ECO:0000313" key="74">
    <source>
        <dbReference type="Proteomes" id="UP000245147"/>
    </source>
</evidence>